<sequence>MAKKGFSSSLFWAKHIGLALALVIIAGVVITLQREMASEPVPEGETKSKSVASGLSDFYREFRMSSTDPILEEIGDFVLSIGDSEESLDERLAGMSSQNRPVNRGWTGEHKFRTFSAGNTLRDAISSYAQQEGMQVIWDLDQDFVIKDQFQIDNTVAGSLAKIASAIDSNFEGEVKAYLCPQQRSLVLTASDSPFIKANCSLVRAG</sequence>
<dbReference type="Proteomes" id="UP001209257">
    <property type="component" value="Unassembled WGS sequence"/>
</dbReference>
<accession>A0ABT2VQM1</accession>
<keyword evidence="1" id="KW-0472">Membrane</keyword>
<dbReference type="InterPro" id="IPR018927">
    <property type="entry name" value="Pilus_synth_Q_C"/>
</dbReference>
<dbReference type="EMBL" id="JAOTJC010000012">
    <property type="protein sequence ID" value="MCU7555605.1"/>
    <property type="molecule type" value="Genomic_DNA"/>
</dbReference>
<evidence type="ECO:0000256" key="1">
    <source>
        <dbReference type="SAM" id="Phobius"/>
    </source>
</evidence>
<keyword evidence="1" id="KW-0812">Transmembrane</keyword>
<evidence type="ECO:0000313" key="3">
    <source>
        <dbReference type="EMBL" id="MCU7555605.1"/>
    </source>
</evidence>
<proteinExistence type="predicted"/>
<feature type="transmembrane region" description="Helical" evidence="1">
    <location>
        <begin position="12"/>
        <end position="32"/>
    </location>
</feature>
<dbReference type="Pfam" id="PF10671">
    <property type="entry name" value="TcpQ"/>
    <property type="match status" value="1"/>
</dbReference>
<comment type="caution">
    <text evidence="3">The sequence shown here is derived from an EMBL/GenBank/DDBJ whole genome shotgun (WGS) entry which is preliminary data.</text>
</comment>
<protein>
    <submittedName>
        <fullName evidence="3">Toxin co-regulated pilus biosynthesis Q family protein</fullName>
    </submittedName>
</protein>
<evidence type="ECO:0000313" key="4">
    <source>
        <dbReference type="Proteomes" id="UP001209257"/>
    </source>
</evidence>
<keyword evidence="4" id="KW-1185">Reference proteome</keyword>
<dbReference type="Gene3D" id="3.55.50.70">
    <property type="match status" value="1"/>
</dbReference>
<dbReference type="RefSeq" id="WP_262995426.1">
    <property type="nucleotide sequence ID" value="NZ_JAOTJC010000012.1"/>
</dbReference>
<reference evidence="4" key="1">
    <citation type="submission" date="2023-07" db="EMBL/GenBank/DDBJ databases">
        <title>Study on multiphase classification of strain Alteromonas salexigens isolated from the Yellow Sea.</title>
        <authorList>
            <person name="Sun L."/>
        </authorList>
    </citation>
    <scope>NUCLEOTIDE SEQUENCE [LARGE SCALE GENOMIC DNA]</scope>
    <source>
        <strain evidence="4">ASW11-19</strain>
    </source>
</reference>
<evidence type="ECO:0000259" key="2">
    <source>
        <dbReference type="Pfam" id="PF10671"/>
    </source>
</evidence>
<keyword evidence="1" id="KW-1133">Transmembrane helix</keyword>
<gene>
    <name evidence="3" type="ORF">OCL06_13500</name>
</gene>
<organism evidence="3 4">
    <name type="scientific">Alteromonas salexigens</name>
    <dbReference type="NCBI Taxonomy" id="2982530"/>
    <lineage>
        <taxon>Bacteria</taxon>
        <taxon>Pseudomonadati</taxon>
        <taxon>Pseudomonadota</taxon>
        <taxon>Gammaproteobacteria</taxon>
        <taxon>Alteromonadales</taxon>
        <taxon>Alteromonadaceae</taxon>
        <taxon>Alteromonas/Salinimonas group</taxon>
        <taxon>Alteromonas</taxon>
    </lineage>
</organism>
<name>A0ABT2VQM1_9ALTE</name>
<feature type="domain" description="Toxin co-regulated pilus biosynthesis protein Q C-terminal" evidence="2">
    <location>
        <begin position="114"/>
        <end position="189"/>
    </location>
</feature>